<feature type="compositionally biased region" description="Polar residues" evidence="1">
    <location>
        <begin position="254"/>
        <end position="271"/>
    </location>
</feature>
<keyword evidence="2" id="KW-0812">Transmembrane</keyword>
<evidence type="ECO:0000256" key="2">
    <source>
        <dbReference type="SAM" id="Phobius"/>
    </source>
</evidence>
<comment type="caution">
    <text evidence="3">The sequence shown here is derived from an EMBL/GenBank/DDBJ whole genome shotgun (WGS) entry which is preliminary data.</text>
</comment>
<dbReference type="Proteomes" id="UP001174936">
    <property type="component" value="Unassembled WGS sequence"/>
</dbReference>
<keyword evidence="4" id="KW-1185">Reference proteome</keyword>
<keyword evidence="2" id="KW-0472">Membrane</keyword>
<evidence type="ECO:0000313" key="4">
    <source>
        <dbReference type="Proteomes" id="UP001174936"/>
    </source>
</evidence>
<protein>
    <submittedName>
        <fullName evidence="3">Uncharacterized protein</fullName>
    </submittedName>
</protein>
<gene>
    <name evidence="3" type="ORF">B0T16DRAFT_492061</name>
</gene>
<evidence type="ECO:0000313" key="3">
    <source>
        <dbReference type="EMBL" id="KAK0649425.1"/>
    </source>
</evidence>
<proteinExistence type="predicted"/>
<dbReference type="EMBL" id="JAULSV010000003">
    <property type="protein sequence ID" value="KAK0649425.1"/>
    <property type="molecule type" value="Genomic_DNA"/>
</dbReference>
<feature type="transmembrane region" description="Helical" evidence="2">
    <location>
        <begin position="20"/>
        <end position="41"/>
    </location>
</feature>
<accession>A0AA39YEB2</accession>
<organism evidence="3 4">
    <name type="scientific">Cercophora newfieldiana</name>
    <dbReference type="NCBI Taxonomy" id="92897"/>
    <lineage>
        <taxon>Eukaryota</taxon>
        <taxon>Fungi</taxon>
        <taxon>Dikarya</taxon>
        <taxon>Ascomycota</taxon>
        <taxon>Pezizomycotina</taxon>
        <taxon>Sordariomycetes</taxon>
        <taxon>Sordariomycetidae</taxon>
        <taxon>Sordariales</taxon>
        <taxon>Lasiosphaeriaceae</taxon>
        <taxon>Cercophora</taxon>
    </lineage>
</organism>
<feature type="region of interest" description="Disordered" evidence="1">
    <location>
        <begin position="238"/>
        <end position="277"/>
    </location>
</feature>
<feature type="region of interest" description="Disordered" evidence="1">
    <location>
        <begin position="123"/>
        <end position="191"/>
    </location>
</feature>
<name>A0AA39YEB2_9PEZI</name>
<feature type="compositionally biased region" description="Basic and acidic residues" evidence="1">
    <location>
        <begin position="238"/>
        <end position="251"/>
    </location>
</feature>
<feature type="compositionally biased region" description="Basic and acidic residues" evidence="1">
    <location>
        <begin position="173"/>
        <end position="191"/>
    </location>
</feature>
<keyword evidence="2" id="KW-1133">Transmembrane helix</keyword>
<dbReference type="AlphaFoldDB" id="A0AA39YEB2"/>
<evidence type="ECO:0000256" key="1">
    <source>
        <dbReference type="SAM" id="MobiDB-lite"/>
    </source>
</evidence>
<sequence length="277" mass="30632">MIMRPRADEAGPLNSQVALLVLAVIGGTATLILSAFLFWGYRKYKRSLSDLESQLQSSRVATDYWAQQCRYLEDQNPRGEQSIPLDYRSPTVFSRAPETPAVVVVEQDAGSVPWQEYIDDTFVVGSDDNDSDVESVYNMYPSPPSSTLAQASPQVRPQAPAPPPRRTTMPRMPRFEDSSSESDGERQERELGELEQWSAAIYAGAVDQGRRIDADNEARARNARLQRERAAALRAEEALRAEAEASNHFDEANDSNTEVPNGVSNEVSANELSPIPA</sequence>
<reference evidence="3" key="1">
    <citation type="submission" date="2023-06" db="EMBL/GenBank/DDBJ databases">
        <title>Genome-scale phylogeny and comparative genomics of the fungal order Sordariales.</title>
        <authorList>
            <consortium name="Lawrence Berkeley National Laboratory"/>
            <person name="Hensen N."/>
            <person name="Bonometti L."/>
            <person name="Westerberg I."/>
            <person name="Brannstrom I.O."/>
            <person name="Guillou S."/>
            <person name="Cros-Aarteil S."/>
            <person name="Calhoun S."/>
            <person name="Haridas S."/>
            <person name="Kuo A."/>
            <person name="Mondo S."/>
            <person name="Pangilinan J."/>
            <person name="Riley R."/>
            <person name="Labutti K."/>
            <person name="Andreopoulos B."/>
            <person name="Lipzen A."/>
            <person name="Chen C."/>
            <person name="Yanf M."/>
            <person name="Daum C."/>
            <person name="Ng V."/>
            <person name="Clum A."/>
            <person name="Steindorff A."/>
            <person name="Ohm R."/>
            <person name="Martin F."/>
            <person name="Silar P."/>
            <person name="Natvig D."/>
            <person name="Lalanne C."/>
            <person name="Gautier V."/>
            <person name="Ament-Velasquez S.L."/>
            <person name="Kruys A."/>
            <person name="Hutchinson M.I."/>
            <person name="Powell A.J."/>
            <person name="Barry K."/>
            <person name="Miller A.N."/>
            <person name="Grigoriev I.V."/>
            <person name="Debuchy R."/>
            <person name="Gladieux P."/>
            <person name="Thoren M.H."/>
            <person name="Johannesson H."/>
        </authorList>
    </citation>
    <scope>NUCLEOTIDE SEQUENCE</scope>
    <source>
        <strain evidence="3">SMH2532-1</strain>
    </source>
</reference>